<feature type="chain" id="PRO_5038679930" description="BMP family ABC transporter substrate-binding protein" evidence="1">
    <location>
        <begin position="20"/>
        <end position="228"/>
    </location>
</feature>
<name>A0A941BAB3_9ACTN</name>
<reference evidence="2 3" key="1">
    <citation type="submission" date="2021-04" db="EMBL/GenBank/DDBJ databases">
        <authorList>
            <person name="Tang X."/>
            <person name="Zhou X."/>
            <person name="Chen X."/>
            <person name="Cernava T."/>
            <person name="Zhang C."/>
        </authorList>
    </citation>
    <scope>NUCLEOTIDE SEQUENCE [LARGE SCALE GENOMIC DNA]</scope>
    <source>
        <strain evidence="2 3">BH-SS-21</strain>
    </source>
</reference>
<accession>A0A941BAB3</accession>
<protein>
    <recommendedName>
        <fullName evidence="4">BMP family ABC transporter substrate-binding protein</fullName>
    </recommendedName>
</protein>
<dbReference type="RefSeq" id="WP_210888725.1">
    <property type="nucleotide sequence ID" value="NZ_JAGPYQ010000001.1"/>
</dbReference>
<gene>
    <name evidence="2" type="ORF">J8N05_30925</name>
</gene>
<dbReference type="PROSITE" id="PS51257">
    <property type="entry name" value="PROKAR_LIPOPROTEIN"/>
    <property type="match status" value="1"/>
</dbReference>
<dbReference type="Gene3D" id="3.40.50.2300">
    <property type="match status" value="1"/>
</dbReference>
<keyword evidence="1" id="KW-0732">Signal</keyword>
<dbReference type="EMBL" id="JAGPYQ010000001">
    <property type="protein sequence ID" value="MBQ0852582.1"/>
    <property type="molecule type" value="Genomic_DNA"/>
</dbReference>
<proteinExistence type="predicted"/>
<evidence type="ECO:0008006" key="4">
    <source>
        <dbReference type="Google" id="ProtNLM"/>
    </source>
</evidence>
<feature type="signal peptide" evidence="1">
    <location>
        <begin position="1"/>
        <end position="19"/>
    </location>
</feature>
<organism evidence="2 3">
    <name type="scientific">Streptomyces liliiviolaceus</name>
    <dbReference type="NCBI Taxonomy" id="2823109"/>
    <lineage>
        <taxon>Bacteria</taxon>
        <taxon>Bacillati</taxon>
        <taxon>Actinomycetota</taxon>
        <taxon>Actinomycetes</taxon>
        <taxon>Kitasatosporales</taxon>
        <taxon>Streptomycetaceae</taxon>
        <taxon>Streptomyces</taxon>
    </lineage>
</organism>
<evidence type="ECO:0000313" key="3">
    <source>
        <dbReference type="Proteomes" id="UP000677413"/>
    </source>
</evidence>
<dbReference type="AlphaFoldDB" id="A0A941BAB3"/>
<dbReference type="Proteomes" id="UP000677413">
    <property type="component" value="Unassembled WGS sequence"/>
</dbReference>
<evidence type="ECO:0000313" key="2">
    <source>
        <dbReference type="EMBL" id="MBQ0852582.1"/>
    </source>
</evidence>
<sequence length="228" mass="23501">MRRPLLTAAALASSAVAVAALATGCGGDGDDWSRPHPRPSAVGALGAGFVDPSVSPAPEATVTPRPGSWSAVRPSDGYRVVLLTAGADRPTKALVKAVREWAERERVDLRTETVTEASDLVPAVDRAIEMGPDLVVSAGNDLIDALATVTPNHLSQQFLVVGAELAEPTHNVTAVDWSGASFRGEGLGMSSTYDPASFTAARCAAAVRAGTAAVLSGWTGIVVWVDDF</sequence>
<comment type="caution">
    <text evidence="2">The sequence shown here is derived from an EMBL/GenBank/DDBJ whole genome shotgun (WGS) entry which is preliminary data.</text>
</comment>
<evidence type="ECO:0000256" key="1">
    <source>
        <dbReference type="SAM" id="SignalP"/>
    </source>
</evidence>
<keyword evidence="3" id="KW-1185">Reference proteome</keyword>